<evidence type="ECO:0000256" key="4">
    <source>
        <dbReference type="ARBA" id="ARBA00022723"/>
    </source>
</evidence>
<protein>
    <recommendedName>
        <fullName evidence="10">Methyl farnesoate epoxidase</fullName>
    </recommendedName>
</protein>
<dbReference type="EMBL" id="CAXLJM020000068">
    <property type="protein sequence ID" value="CAL8124638.1"/>
    <property type="molecule type" value="Genomic_DNA"/>
</dbReference>
<keyword evidence="3" id="KW-0349">Heme</keyword>
<keyword evidence="7" id="KW-0503">Monooxygenase</keyword>
<dbReference type="Pfam" id="PF00067">
    <property type="entry name" value="p450"/>
    <property type="match status" value="1"/>
</dbReference>
<evidence type="ECO:0000256" key="5">
    <source>
        <dbReference type="ARBA" id="ARBA00023002"/>
    </source>
</evidence>
<dbReference type="Proteomes" id="UP001642540">
    <property type="component" value="Unassembled WGS sequence"/>
</dbReference>
<dbReference type="InterPro" id="IPR036396">
    <property type="entry name" value="Cyt_P450_sf"/>
</dbReference>
<keyword evidence="4" id="KW-0479">Metal-binding</keyword>
<dbReference type="InterPro" id="IPR002401">
    <property type="entry name" value="Cyt_P450_E_grp-I"/>
</dbReference>
<proteinExistence type="inferred from homology"/>
<dbReference type="Gene3D" id="1.10.630.10">
    <property type="entry name" value="Cytochrome P450"/>
    <property type="match status" value="1"/>
</dbReference>
<evidence type="ECO:0000256" key="2">
    <source>
        <dbReference type="ARBA" id="ARBA00010617"/>
    </source>
</evidence>
<keyword evidence="5" id="KW-0560">Oxidoreductase</keyword>
<comment type="cofactor">
    <cofactor evidence="1">
        <name>heme</name>
        <dbReference type="ChEBI" id="CHEBI:30413"/>
    </cofactor>
</comment>
<dbReference type="PRINTS" id="PR00463">
    <property type="entry name" value="EP450I"/>
</dbReference>
<evidence type="ECO:0000256" key="7">
    <source>
        <dbReference type="ARBA" id="ARBA00023033"/>
    </source>
</evidence>
<accession>A0ABP1RBH9</accession>
<sequence length="344" mass="39925">MLTLFLCTLIGILFISLILISYFNNHAGGVVKNVKVRPPGPYRFPIVGNLVQLAMINLKEPYLAFRDLSEKYGDVMSIQLGSVYAVMEEYLSKPEFSDRYANAYVMERSFHKQMGIIFAKYPEPCRVLRRFSLRTLREFGFGQRNRMLSVIQNELSEIVHDLKQNKTENKWIHNFDGYFALSFLNVLWSMLAGSRYEHSDPKLQRLIKTVRSMLSAANMSTNILMAYPQFKDWLPGWTGMTALRKWNDEMIAFSSKFIAERRKLGIYKTSPDNVIDEFLREIDAHEGEIDTVYTGILNFKTTNNTLSYCILYLVLNPHVQKRLQEEVDKNVPRGTFPTAEHELE</sequence>
<keyword evidence="9" id="KW-1185">Reference proteome</keyword>
<evidence type="ECO:0008006" key="10">
    <source>
        <dbReference type="Google" id="ProtNLM"/>
    </source>
</evidence>
<keyword evidence="6" id="KW-0408">Iron</keyword>
<evidence type="ECO:0000256" key="6">
    <source>
        <dbReference type="ARBA" id="ARBA00023004"/>
    </source>
</evidence>
<name>A0ABP1RBH9_9HEXA</name>
<organism evidence="8 9">
    <name type="scientific">Orchesella dallaii</name>
    <dbReference type="NCBI Taxonomy" id="48710"/>
    <lineage>
        <taxon>Eukaryota</taxon>
        <taxon>Metazoa</taxon>
        <taxon>Ecdysozoa</taxon>
        <taxon>Arthropoda</taxon>
        <taxon>Hexapoda</taxon>
        <taxon>Collembola</taxon>
        <taxon>Entomobryomorpha</taxon>
        <taxon>Entomobryoidea</taxon>
        <taxon>Orchesellidae</taxon>
        <taxon>Orchesellinae</taxon>
        <taxon>Orchesella</taxon>
    </lineage>
</organism>
<evidence type="ECO:0000256" key="3">
    <source>
        <dbReference type="ARBA" id="ARBA00022617"/>
    </source>
</evidence>
<dbReference type="SUPFAM" id="SSF48264">
    <property type="entry name" value="Cytochrome P450"/>
    <property type="match status" value="1"/>
</dbReference>
<reference evidence="8 9" key="1">
    <citation type="submission" date="2024-08" db="EMBL/GenBank/DDBJ databases">
        <authorList>
            <person name="Cucini C."/>
            <person name="Frati F."/>
        </authorList>
    </citation>
    <scope>NUCLEOTIDE SEQUENCE [LARGE SCALE GENOMIC DNA]</scope>
</reference>
<evidence type="ECO:0000313" key="8">
    <source>
        <dbReference type="EMBL" id="CAL8124638.1"/>
    </source>
</evidence>
<dbReference type="PANTHER" id="PTHR24300">
    <property type="entry name" value="CYTOCHROME P450 508A4-RELATED"/>
    <property type="match status" value="1"/>
</dbReference>
<dbReference type="PANTHER" id="PTHR24300:SF376">
    <property type="entry name" value="CYTOCHROME P450 15A1"/>
    <property type="match status" value="1"/>
</dbReference>
<dbReference type="InterPro" id="IPR050182">
    <property type="entry name" value="Cytochrome_P450_fam2"/>
</dbReference>
<dbReference type="InterPro" id="IPR001128">
    <property type="entry name" value="Cyt_P450"/>
</dbReference>
<gene>
    <name evidence="8" type="ORF">ODALV1_LOCUS20701</name>
</gene>
<comment type="similarity">
    <text evidence="2">Belongs to the cytochrome P450 family.</text>
</comment>
<comment type="caution">
    <text evidence="8">The sequence shown here is derived from an EMBL/GenBank/DDBJ whole genome shotgun (WGS) entry which is preliminary data.</text>
</comment>
<evidence type="ECO:0000256" key="1">
    <source>
        <dbReference type="ARBA" id="ARBA00001971"/>
    </source>
</evidence>
<evidence type="ECO:0000313" key="9">
    <source>
        <dbReference type="Proteomes" id="UP001642540"/>
    </source>
</evidence>